<dbReference type="GO" id="GO:0005739">
    <property type="term" value="C:mitochondrion"/>
    <property type="evidence" value="ECO:0007669"/>
    <property type="project" value="TreeGrafter"/>
</dbReference>
<name>A0A4W3GHM4_CALMI</name>
<sequence>MFNTCRIPGIEADTLQHLRDSKHVAVYHGGRYFRLWLYQGGRLLKPRLLQQQLQRILDNPSPPQPGEAELAALTAGDRSAPAPAACRSEPRGGGVCRAGARVSGRRVCGWGEFEACAGLG</sequence>
<keyword evidence="1" id="KW-0012">Acyltransferase</keyword>
<keyword evidence="1" id="KW-0808">Transferase</keyword>
<organism evidence="3 4">
    <name type="scientific">Callorhinchus milii</name>
    <name type="common">Ghost shark</name>
    <dbReference type="NCBI Taxonomy" id="7868"/>
    <lineage>
        <taxon>Eukaryota</taxon>
        <taxon>Metazoa</taxon>
        <taxon>Chordata</taxon>
        <taxon>Craniata</taxon>
        <taxon>Vertebrata</taxon>
        <taxon>Chondrichthyes</taxon>
        <taxon>Holocephali</taxon>
        <taxon>Chimaeriformes</taxon>
        <taxon>Callorhinchidae</taxon>
        <taxon>Callorhinchus</taxon>
    </lineage>
</organism>
<dbReference type="Gene3D" id="3.30.559.70">
    <property type="entry name" value="Choline/Carnitine o-acyltransferase, domain 2"/>
    <property type="match status" value="1"/>
</dbReference>
<accession>A0A4W3GHM4</accession>
<dbReference type="InterPro" id="IPR039551">
    <property type="entry name" value="Cho/carn_acyl_trans"/>
</dbReference>
<evidence type="ECO:0000313" key="4">
    <source>
        <dbReference type="Proteomes" id="UP000314986"/>
    </source>
</evidence>
<evidence type="ECO:0000256" key="1">
    <source>
        <dbReference type="ARBA" id="ARBA00023315"/>
    </source>
</evidence>
<protein>
    <submittedName>
        <fullName evidence="3">Carnitine O-palmitoyltransferase 1, liver isoform-like</fullName>
    </submittedName>
</protein>
<keyword evidence="4" id="KW-1185">Reference proteome</keyword>
<evidence type="ECO:0000313" key="3">
    <source>
        <dbReference type="Ensembl" id="ENSCMIP00000003013.1"/>
    </source>
</evidence>
<proteinExistence type="predicted"/>
<feature type="domain" description="Choline/carnitine acyltransferase" evidence="2">
    <location>
        <begin position="1"/>
        <end position="80"/>
    </location>
</feature>
<dbReference type="PANTHER" id="PTHR22589">
    <property type="entry name" value="CARNITINE O-ACYLTRANSFERASE"/>
    <property type="match status" value="1"/>
</dbReference>
<dbReference type="SUPFAM" id="SSF52777">
    <property type="entry name" value="CoA-dependent acyltransferases"/>
    <property type="match status" value="1"/>
</dbReference>
<dbReference type="Pfam" id="PF00755">
    <property type="entry name" value="Carn_acyltransf"/>
    <property type="match status" value="1"/>
</dbReference>
<dbReference type="Ensembl" id="ENSCMIT00000003121.1">
    <property type="protein sequence ID" value="ENSCMIP00000003013.1"/>
    <property type="gene ID" value="ENSCMIG00000001772.1"/>
</dbReference>
<dbReference type="PANTHER" id="PTHR22589:SF31">
    <property type="entry name" value="CARNITINE O-PALMITOYLTRANSFERASE"/>
    <property type="match status" value="1"/>
</dbReference>
<reference evidence="3" key="5">
    <citation type="submission" date="2025-09" db="UniProtKB">
        <authorList>
            <consortium name="Ensembl"/>
        </authorList>
    </citation>
    <scope>IDENTIFICATION</scope>
</reference>
<dbReference type="InterPro" id="IPR000542">
    <property type="entry name" value="Carn_acyl_trans"/>
</dbReference>
<dbReference type="GO" id="GO:0004095">
    <property type="term" value="F:carnitine O-palmitoyltransferase activity"/>
    <property type="evidence" value="ECO:0007669"/>
    <property type="project" value="TreeGrafter"/>
</dbReference>
<reference evidence="3" key="4">
    <citation type="submission" date="2025-08" db="UniProtKB">
        <authorList>
            <consortium name="Ensembl"/>
        </authorList>
    </citation>
    <scope>IDENTIFICATION</scope>
</reference>
<dbReference type="InterPro" id="IPR042231">
    <property type="entry name" value="Cho/carn_acyl_trans_2"/>
</dbReference>
<dbReference type="GeneTree" id="ENSGT01150000286917"/>
<evidence type="ECO:0000259" key="2">
    <source>
        <dbReference type="Pfam" id="PF00755"/>
    </source>
</evidence>
<dbReference type="AlphaFoldDB" id="A0A4W3GHM4"/>
<dbReference type="GO" id="GO:0009437">
    <property type="term" value="P:carnitine metabolic process"/>
    <property type="evidence" value="ECO:0007669"/>
    <property type="project" value="TreeGrafter"/>
</dbReference>
<dbReference type="GO" id="GO:0006631">
    <property type="term" value="P:fatty acid metabolic process"/>
    <property type="evidence" value="ECO:0007669"/>
    <property type="project" value="TreeGrafter"/>
</dbReference>
<dbReference type="Proteomes" id="UP000314986">
    <property type="component" value="Unassembled WGS sequence"/>
</dbReference>
<reference evidence="4" key="2">
    <citation type="journal article" date="2007" name="PLoS Biol.">
        <title>Survey sequencing and comparative analysis of the elephant shark (Callorhinchus milii) genome.</title>
        <authorList>
            <person name="Venkatesh B."/>
            <person name="Kirkness E.F."/>
            <person name="Loh Y.H."/>
            <person name="Halpern A.L."/>
            <person name="Lee A.P."/>
            <person name="Johnson J."/>
            <person name="Dandona N."/>
            <person name="Viswanathan L.D."/>
            <person name="Tay A."/>
            <person name="Venter J.C."/>
            <person name="Strausberg R.L."/>
            <person name="Brenner S."/>
        </authorList>
    </citation>
    <scope>NUCLEOTIDE SEQUENCE [LARGE SCALE GENOMIC DNA]</scope>
</reference>
<reference evidence="4" key="3">
    <citation type="journal article" date="2014" name="Nature">
        <title>Elephant shark genome provides unique insights into gnathostome evolution.</title>
        <authorList>
            <consortium name="International Elephant Shark Genome Sequencing Consortium"/>
            <person name="Venkatesh B."/>
            <person name="Lee A.P."/>
            <person name="Ravi V."/>
            <person name="Maurya A.K."/>
            <person name="Lian M.M."/>
            <person name="Swann J.B."/>
            <person name="Ohta Y."/>
            <person name="Flajnik M.F."/>
            <person name="Sutoh Y."/>
            <person name="Kasahara M."/>
            <person name="Hoon S."/>
            <person name="Gangu V."/>
            <person name="Roy S.W."/>
            <person name="Irimia M."/>
            <person name="Korzh V."/>
            <person name="Kondrychyn I."/>
            <person name="Lim Z.W."/>
            <person name="Tay B.H."/>
            <person name="Tohari S."/>
            <person name="Kong K.W."/>
            <person name="Ho S."/>
            <person name="Lorente-Galdos B."/>
            <person name="Quilez J."/>
            <person name="Marques-Bonet T."/>
            <person name="Raney B.J."/>
            <person name="Ingham P.W."/>
            <person name="Tay A."/>
            <person name="Hillier L.W."/>
            <person name="Minx P."/>
            <person name="Boehm T."/>
            <person name="Wilson R.K."/>
            <person name="Brenner S."/>
            <person name="Warren W.C."/>
        </authorList>
    </citation>
    <scope>NUCLEOTIDE SEQUENCE [LARGE SCALE GENOMIC DNA]</scope>
</reference>
<reference evidence="4" key="1">
    <citation type="journal article" date="2006" name="Science">
        <title>Ancient noncoding elements conserved in the human genome.</title>
        <authorList>
            <person name="Venkatesh B."/>
            <person name="Kirkness E.F."/>
            <person name="Loh Y.H."/>
            <person name="Halpern A.L."/>
            <person name="Lee A.P."/>
            <person name="Johnson J."/>
            <person name="Dandona N."/>
            <person name="Viswanathan L.D."/>
            <person name="Tay A."/>
            <person name="Venter J.C."/>
            <person name="Strausberg R.L."/>
            <person name="Brenner S."/>
        </authorList>
    </citation>
    <scope>NUCLEOTIDE SEQUENCE [LARGE SCALE GENOMIC DNA]</scope>
</reference>